<name>A0AAE3R0V4_9BACT</name>
<evidence type="ECO:0000313" key="1">
    <source>
        <dbReference type="EMBL" id="MDJ1486294.1"/>
    </source>
</evidence>
<evidence type="ECO:0000313" key="2">
    <source>
        <dbReference type="Proteomes" id="UP001241110"/>
    </source>
</evidence>
<dbReference type="EMBL" id="JASJOS010000033">
    <property type="protein sequence ID" value="MDJ1486294.1"/>
    <property type="molecule type" value="Genomic_DNA"/>
</dbReference>
<dbReference type="AlphaFoldDB" id="A0AAE3R0V4"/>
<accession>A0AAE3R0V4</accession>
<dbReference type="Proteomes" id="UP001241110">
    <property type="component" value="Unassembled WGS sequence"/>
</dbReference>
<proteinExistence type="predicted"/>
<reference evidence="1" key="1">
    <citation type="submission" date="2023-05" db="EMBL/GenBank/DDBJ databases">
        <authorList>
            <person name="Zhang X."/>
        </authorList>
    </citation>
    <scope>NUCLEOTIDE SEQUENCE</scope>
    <source>
        <strain evidence="1">YF14B1</strain>
    </source>
</reference>
<comment type="caution">
    <text evidence="1">The sequence shown here is derived from an EMBL/GenBank/DDBJ whole genome shotgun (WGS) entry which is preliminary data.</text>
</comment>
<dbReference type="RefSeq" id="WP_313989771.1">
    <property type="nucleotide sequence ID" value="NZ_JASJOS010000033.1"/>
</dbReference>
<sequence length="149" mass="17422">MYSFNAEAYEQYQQSYKSSNNFWRRASKVYESAYTRFLEWTLEHADPNKGPIKNSASAKNRRYANMLYDFFQSKGLMISISGTLANKQAVYTYQIQQDSNTNYQLTDLAALECNRTYTTRFEAETAAFKQAFIVLDQWLDDQEGFGIRL</sequence>
<organism evidence="1 2">
    <name type="scientific">Xanthocytophaga flava</name>
    <dbReference type="NCBI Taxonomy" id="3048013"/>
    <lineage>
        <taxon>Bacteria</taxon>
        <taxon>Pseudomonadati</taxon>
        <taxon>Bacteroidota</taxon>
        <taxon>Cytophagia</taxon>
        <taxon>Cytophagales</taxon>
        <taxon>Rhodocytophagaceae</taxon>
        <taxon>Xanthocytophaga</taxon>
    </lineage>
</organism>
<gene>
    <name evidence="1" type="ORF">QNI16_37790</name>
</gene>
<protein>
    <submittedName>
        <fullName evidence="1">Uncharacterized protein</fullName>
    </submittedName>
</protein>